<dbReference type="PANTHER" id="PTHR45947">
    <property type="entry name" value="SULFOQUINOVOSYL TRANSFERASE SQD2"/>
    <property type="match status" value="1"/>
</dbReference>
<dbReference type="Pfam" id="PF00534">
    <property type="entry name" value="Glycos_transf_1"/>
    <property type="match status" value="1"/>
</dbReference>
<comment type="caution">
    <text evidence="3">The sequence shown here is derived from an EMBL/GenBank/DDBJ whole genome shotgun (WGS) entry which is preliminary data.</text>
</comment>
<name>A0A5D0MHT0_FLESI</name>
<dbReference type="GO" id="GO:0016757">
    <property type="term" value="F:glycosyltransferase activity"/>
    <property type="evidence" value="ECO:0007669"/>
    <property type="project" value="InterPro"/>
</dbReference>
<protein>
    <submittedName>
        <fullName evidence="3">Glycosyltransferase family 1 protein</fullName>
    </submittedName>
</protein>
<dbReference type="InterPro" id="IPR001296">
    <property type="entry name" value="Glyco_trans_1"/>
</dbReference>
<evidence type="ECO:0000259" key="1">
    <source>
        <dbReference type="Pfam" id="PF00534"/>
    </source>
</evidence>
<evidence type="ECO:0000259" key="2">
    <source>
        <dbReference type="Pfam" id="PF13439"/>
    </source>
</evidence>
<organism evidence="3 4">
    <name type="scientific">Flexistipes sinusarabici</name>
    <dbReference type="NCBI Taxonomy" id="2352"/>
    <lineage>
        <taxon>Bacteria</taxon>
        <taxon>Pseudomonadati</taxon>
        <taxon>Deferribacterota</taxon>
        <taxon>Deferribacteres</taxon>
        <taxon>Deferribacterales</taxon>
        <taxon>Flexistipitaceae</taxon>
        <taxon>Flexistipes</taxon>
    </lineage>
</organism>
<dbReference type="PANTHER" id="PTHR45947:SF3">
    <property type="entry name" value="SULFOQUINOVOSYL TRANSFERASE SQD2"/>
    <property type="match status" value="1"/>
</dbReference>
<dbReference type="SUPFAM" id="SSF53756">
    <property type="entry name" value="UDP-Glycosyltransferase/glycogen phosphorylase"/>
    <property type="match status" value="1"/>
</dbReference>
<dbReference type="InterPro" id="IPR050194">
    <property type="entry name" value="Glycosyltransferase_grp1"/>
</dbReference>
<accession>A0A5D0MHT0</accession>
<dbReference type="RefSeq" id="WP_303701224.1">
    <property type="nucleotide sequence ID" value="NZ_VSIV01000169.1"/>
</dbReference>
<dbReference type="Gene3D" id="3.40.50.2000">
    <property type="entry name" value="Glycogen Phosphorylase B"/>
    <property type="match status" value="2"/>
</dbReference>
<gene>
    <name evidence="3" type="ORF">FXF49_07190</name>
</gene>
<dbReference type="EMBL" id="VSIV01000169">
    <property type="protein sequence ID" value="TYB33264.1"/>
    <property type="molecule type" value="Genomic_DNA"/>
</dbReference>
<feature type="domain" description="Glycosyl transferase family 1" evidence="1">
    <location>
        <begin position="196"/>
        <end position="352"/>
    </location>
</feature>
<evidence type="ECO:0000313" key="4">
    <source>
        <dbReference type="Proteomes" id="UP000323337"/>
    </source>
</evidence>
<evidence type="ECO:0000313" key="3">
    <source>
        <dbReference type="EMBL" id="TYB33264.1"/>
    </source>
</evidence>
<reference evidence="3 4" key="1">
    <citation type="submission" date="2019-08" db="EMBL/GenBank/DDBJ databases">
        <title>Genomic characterization of a novel candidate phylum (ARYD3) from a high temperature, high salinity tertiary oil reservoir in north central Oklahoma, USA.</title>
        <authorList>
            <person name="Youssef N.H."/>
            <person name="Yadav A."/>
            <person name="Elshahed M.S."/>
        </authorList>
    </citation>
    <scope>NUCLEOTIDE SEQUENCE [LARGE SCALE GENOMIC DNA]</scope>
    <source>
        <strain evidence="3">ARYD1</strain>
    </source>
</reference>
<dbReference type="InterPro" id="IPR028098">
    <property type="entry name" value="Glyco_trans_4-like_N"/>
</dbReference>
<dbReference type="Proteomes" id="UP000323337">
    <property type="component" value="Unassembled WGS sequence"/>
</dbReference>
<proteinExistence type="predicted"/>
<sequence>MKICDVTQLYSPISGGVKTYLSNKRSFFYKKEDFKHILIVPWHEKKVVEEDNLKTYYIKSPKLPFSESYRFFINLRKIYNIFNDEKPDIIENGDPYISGILALIAGRKNNVPVVGFYHSDIPGAIKRTVLKFLPSFCFYPFQFMILKYLKWFYSNMSITFVTNPDFKKYLENLGVDNVKLNPFEVDTEFFYPVNSRKKIFSKYGIPENARLLLYVGRTAREKNVSLLAPITELVTAFDVYIIIAGDGEQRRLVEQISRKNPKIKYIHYINDKEMLRELYSAADLFVHPGMSETFGLSLLEAQACGTECVAFEKSGLEYVTLNKNNLVKTFGTEPLAAKINEILENNIRKKSSNNIAVRVREKFGKGCFFENLVIEYENLLKAGKNSDLLTQQECEEGAP</sequence>
<dbReference type="Pfam" id="PF13439">
    <property type="entry name" value="Glyco_transf_4"/>
    <property type="match status" value="1"/>
</dbReference>
<dbReference type="AlphaFoldDB" id="A0A5D0MHT0"/>
<keyword evidence="3" id="KW-0808">Transferase</keyword>
<feature type="domain" description="Glycosyltransferase subfamily 4-like N-terminal" evidence="2">
    <location>
        <begin position="32"/>
        <end position="180"/>
    </location>
</feature>